<evidence type="ECO:0000313" key="3">
    <source>
        <dbReference type="Proteomes" id="UP001161017"/>
    </source>
</evidence>
<dbReference type="GO" id="GO:0005739">
    <property type="term" value="C:mitochondrion"/>
    <property type="evidence" value="ECO:0007669"/>
    <property type="project" value="TreeGrafter"/>
</dbReference>
<dbReference type="Pfam" id="PF13812">
    <property type="entry name" value="PPR_3"/>
    <property type="match status" value="1"/>
</dbReference>
<reference evidence="2" key="1">
    <citation type="journal article" date="2023" name="Genome Biol. Evol.">
        <title>First Whole Genome Sequence and Flow Cytometry Genome Size Data for the Lichen-Forming Fungus Ramalina farinacea (Ascomycota).</title>
        <authorList>
            <person name="Llewellyn T."/>
            <person name="Mian S."/>
            <person name="Hill R."/>
            <person name="Leitch I.J."/>
            <person name="Gaya E."/>
        </authorList>
    </citation>
    <scope>NUCLEOTIDE SEQUENCE</scope>
    <source>
        <strain evidence="2">LIQ254RAFAR</strain>
    </source>
</reference>
<evidence type="ECO:0000256" key="1">
    <source>
        <dbReference type="PROSITE-ProRule" id="PRU00708"/>
    </source>
</evidence>
<sequence length="1005" mass="114242">MQTLAQIRRLKRSTIAHQQAAQTTQQRTRAYTSAAKHFIARSHNLSTIAQADNVSATEVDEVQKQGKIRADISSLLKAEQSKPSDEIWRLYQDLLQCHGSLPAHQTTKLFRYLFLAPDQAARERLLALFEAIPIADRRVKHYTYAVKAALGLDDPQGALSIHQDALRQNRLLVGGAAILRYAVLKENWSIALALLHPLWDSQLFYYTHQRKLWAAIRNLHPSFLLSRAASLARYATSEELLLNASTDIEAVRKLALELIERTFGRMAESDISDARDDLLSLLRTARKLLQSDSEMVQLSEILSLGLRQLMSFTSDEYDYKQLALNEFRDIWNPNPRVKLERSLLEELLDTDLQSEIPKVTLELIRCIRTHYGKPTNMTYGQAMHKFATSGEAASVAELLEYYVVDNPRSKNLKVFHQSIRVHYFRADPERAISALTDIRDRYGCVPDLICYNTVMQTFRRVDDANSAWAWLEKMKQANIEPDEQTYHAIMLIYSKRGDLDALQGVLNMARKRGAEQTLGMVNLQVLANIKDGRLTEAEDIIEDSIASNVEGSRTPMWNFLINAYAFRGDIRKVQALHARMREVEVPDDTWTYASLITCLCIVKLPQSAVKILETVMPSLGLKPTGLHYGAIMEGFLRTKGKLAYRFAFSIYQRMLKQGLKPTITTQKVLIRAAARVDKDDRAVSGGLQDFPNARQVFDQVVATLDPSQMSSSIPQKYVQPDRFDEAFIANFFEHLIYLDGSNADFASFAKDFDAYVTKATEFSDRDVTQAPPLRILSALLVAHIRGGNPEEIERCWYLTLDKCEGLARKDSSKDLSEPGWVLFARRLIINLPLQPYIDHLYDQQRFQDMIDVVNGLLHDGYDLNHRNWNAYIQYLCASPDSRHKILALEKCESELMPAWNSWKDMNLRFKMKNRLKGMAKASIRVKGAAPTYKTFVWLTKAFIDLGIQRESRLRRPGVQELLESGRAVRTLEAVRGMPMLNDNEQQTILGVDPDNPEAGPGGQGP</sequence>
<feature type="repeat" description="PPR" evidence="1">
    <location>
        <begin position="588"/>
        <end position="623"/>
    </location>
</feature>
<dbReference type="NCBIfam" id="TIGR00756">
    <property type="entry name" value="PPR"/>
    <property type="match status" value="1"/>
</dbReference>
<dbReference type="Pfam" id="PF01535">
    <property type="entry name" value="PPR"/>
    <property type="match status" value="1"/>
</dbReference>
<dbReference type="PANTHER" id="PTHR47934">
    <property type="entry name" value="PENTATRICOPEPTIDE REPEAT-CONTAINING PROTEIN PET309, MITOCHONDRIAL"/>
    <property type="match status" value="1"/>
</dbReference>
<dbReference type="InterPro" id="IPR002885">
    <property type="entry name" value="PPR_rpt"/>
</dbReference>
<dbReference type="EMBL" id="JAPUFD010000001">
    <property type="protein sequence ID" value="MDI1485452.1"/>
    <property type="molecule type" value="Genomic_DNA"/>
</dbReference>
<dbReference type="Pfam" id="PF13041">
    <property type="entry name" value="PPR_2"/>
    <property type="match status" value="1"/>
</dbReference>
<dbReference type="PANTHER" id="PTHR47934:SF6">
    <property type="entry name" value="MITOCHONDRIAL GROUP I INTRON SPLICING FACTOR CCM1-RELATED"/>
    <property type="match status" value="1"/>
</dbReference>
<proteinExistence type="predicted"/>
<dbReference type="PROSITE" id="PS51375">
    <property type="entry name" value="PPR"/>
    <property type="match status" value="3"/>
</dbReference>
<evidence type="ECO:0000313" key="2">
    <source>
        <dbReference type="EMBL" id="MDI1485452.1"/>
    </source>
</evidence>
<dbReference type="GO" id="GO:0006396">
    <property type="term" value="P:RNA processing"/>
    <property type="evidence" value="ECO:0007669"/>
    <property type="project" value="TreeGrafter"/>
</dbReference>
<gene>
    <name evidence="2" type="ORF">OHK93_000590</name>
</gene>
<dbReference type="InterPro" id="IPR051114">
    <property type="entry name" value="Mito_RNA_Proc_CCM1"/>
</dbReference>
<dbReference type="GO" id="GO:0003729">
    <property type="term" value="F:mRNA binding"/>
    <property type="evidence" value="ECO:0007669"/>
    <property type="project" value="TreeGrafter"/>
</dbReference>
<keyword evidence="3" id="KW-1185">Reference proteome</keyword>
<name>A0AA43QGX8_9LECA</name>
<feature type="repeat" description="PPR" evidence="1">
    <location>
        <begin position="447"/>
        <end position="481"/>
    </location>
</feature>
<dbReference type="GO" id="GO:0007005">
    <property type="term" value="P:mitochondrion organization"/>
    <property type="evidence" value="ECO:0007669"/>
    <property type="project" value="TreeGrafter"/>
</dbReference>
<comment type="caution">
    <text evidence="2">The sequence shown here is derived from an EMBL/GenBank/DDBJ whole genome shotgun (WGS) entry which is preliminary data.</text>
</comment>
<dbReference type="InterPro" id="IPR011990">
    <property type="entry name" value="TPR-like_helical_dom_sf"/>
</dbReference>
<accession>A0AA43QGX8</accession>
<dbReference type="Gene3D" id="1.25.40.10">
    <property type="entry name" value="Tetratricopeptide repeat domain"/>
    <property type="match status" value="2"/>
</dbReference>
<dbReference type="Proteomes" id="UP001161017">
    <property type="component" value="Unassembled WGS sequence"/>
</dbReference>
<dbReference type="AlphaFoldDB" id="A0AA43QGX8"/>
<protein>
    <submittedName>
        <fullName evidence="2">Uncharacterized protein</fullName>
    </submittedName>
</protein>
<feature type="repeat" description="PPR" evidence="1">
    <location>
        <begin position="624"/>
        <end position="661"/>
    </location>
</feature>
<organism evidence="2 3">
    <name type="scientific">Ramalina farinacea</name>
    <dbReference type="NCBI Taxonomy" id="258253"/>
    <lineage>
        <taxon>Eukaryota</taxon>
        <taxon>Fungi</taxon>
        <taxon>Dikarya</taxon>
        <taxon>Ascomycota</taxon>
        <taxon>Pezizomycotina</taxon>
        <taxon>Lecanoromycetes</taxon>
        <taxon>OSLEUM clade</taxon>
        <taxon>Lecanoromycetidae</taxon>
        <taxon>Lecanorales</taxon>
        <taxon>Lecanorineae</taxon>
        <taxon>Ramalinaceae</taxon>
        <taxon>Ramalina</taxon>
    </lineage>
</organism>